<evidence type="ECO:0000313" key="3">
    <source>
        <dbReference type="EMBL" id="SJL14021.1"/>
    </source>
</evidence>
<evidence type="ECO:0000313" key="4">
    <source>
        <dbReference type="Proteomes" id="UP000219338"/>
    </source>
</evidence>
<dbReference type="OMA" id="ICAIEIT"/>
<keyword evidence="4" id="KW-1185">Reference proteome</keyword>
<accession>A0A284RZ27</accession>
<dbReference type="AlphaFoldDB" id="A0A284RZ27"/>
<dbReference type="EMBL" id="FUEG01000022">
    <property type="protein sequence ID" value="SJL14021.1"/>
    <property type="molecule type" value="Genomic_DNA"/>
</dbReference>
<feature type="region of interest" description="Disordered" evidence="1">
    <location>
        <begin position="205"/>
        <end position="238"/>
    </location>
</feature>
<evidence type="ECO:0000256" key="1">
    <source>
        <dbReference type="SAM" id="MobiDB-lite"/>
    </source>
</evidence>
<evidence type="ECO:0000256" key="2">
    <source>
        <dbReference type="SAM" id="Phobius"/>
    </source>
</evidence>
<gene>
    <name evidence="3" type="ORF">ARMOST_17473</name>
</gene>
<feature type="transmembrane region" description="Helical" evidence="2">
    <location>
        <begin position="128"/>
        <end position="149"/>
    </location>
</feature>
<dbReference type="OrthoDB" id="2958877at2759"/>
<proteinExistence type="predicted"/>
<organism evidence="3 4">
    <name type="scientific">Armillaria ostoyae</name>
    <name type="common">Armillaria root rot fungus</name>
    <dbReference type="NCBI Taxonomy" id="47428"/>
    <lineage>
        <taxon>Eukaryota</taxon>
        <taxon>Fungi</taxon>
        <taxon>Dikarya</taxon>
        <taxon>Basidiomycota</taxon>
        <taxon>Agaricomycotina</taxon>
        <taxon>Agaricomycetes</taxon>
        <taxon>Agaricomycetidae</taxon>
        <taxon>Agaricales</taxon>
        <taxon>Marasmiineae</taxon>
        <taxon>Physalacriaceae</taxon>
        <taxon>Armillaria</taxon>
    </lineage>
</organism>
<feature type="transmembrane region" description="Helical" evidence="2">
    <location>
        <begin position="14"/>
        <end position="35"/>
    </location>
</feature>
<reference evidence="4" key="1">
    <citation type="journal article" date="2017" name="Nat. Ecol. Evol.">
        <title>Genome expansion and lineage-specific genetic innovations in the forest pathogenic fungi Armillaria.</title>
        <authorList>
            <person name="Sipos G."/>
            <person name="Prasanna A.N."/>
            <person name="Walter M.C."/>
            <person name="O'Connor E."/>
            <person name="Balint B."/>
            <person name="Krizsan K."/>
            <person name="Kiss B."/>
            <person name="Hess J."/>
            <person name="Varga T."/>
            <person name="Slot J."/>
            <person name="Riley R."/>
            <person name="Boka B."/>
            <person name="Rigling D."/>
            <person name="Barry K."/>
            <person name="Lee J."/>
            <person name="Mihaltcheva S."/>
            <person name="LaButti K."/>
            <person name="Lipzen A."/>
            <person name="Waldron R."/>
            <person name="Moloney N.M."/>
            <person name="Sperisen C."/>
            <person name="Kredics L."/>
            <person name="Vagvoelgyi C."/>
            <person name="Patrignani A."/>
            <person name="Fitzpatrick D."/>
            <person name="Nagy I."/>
            <person name="Doyle S."/>
            <person name="Anderson J.B."/>
            <person name="Grigoriev I.V."/>
            <person name="Gueldener U."/>
            <person name="Muensterkoetter M."/>
            <person name="Nagy L.G."/>
        </authorList>
    </citation>
    <scope>NUCLEOTIDE SEQUENCE [LARGE SCALE GENOMIC DNA]</scope>
    <source>
        <strain evidence="4">C18/9</strain>
    </source>
</reference>
<keyword evidence="2" id="KW-0812">Transmembrane</keyword>
<dbReference type="Proteomes" id="UP000219338">
    <property type="component" value="Unassembled WGS sequence"/>
</dbReference>
<name>A0A284RZ27_ARMOS</name>
<sequence>MAYEAYVDPFSPPIYVLEGILAALSTILADATLIWRCWIAWDRSWRVVVIPTLCTSFAVGDKGILIYQDLIDTIENISGFFAQNSIHWGVLYSSLILATMLWCTLIIIYRILTVTASVAAGMRSYHRVIEVMVESASLYSAVLVVLLVLEVRNDLAVSYVIAIAESMRGIMPAMQIGRVAAGHARPDESWSGSSASGSLHFRTLSASEQSQDGMSYDGTVSARSRSNLEDGLGNSARS</sequence>
<keyword evidence="2" id="KW-0472">Membrane</keyword>
<feature type="transmembrane region" description="Helical" evidence="2">
    <location>
        <begin position="86"/>
        <end position="108"/>
    </location>
</feature>
<keyword evidence="2" id="KW-1133">Transmembrane helix</keyword>
<protein>
    <submittedName>
        <fullName evidence="3">Uncharacterized protein</fullName>
    </submittedName>
</protein>